<comment type="caution">
    <text evidence="1">The sequence shown here is derived from an EMBL/GenBank/DDBJ whole genome shotgun (WGS) entry which is preliminary data.</text>
</comment>
<feature type="non-terminal residue" evidence="1">
    <location>
        <position position="144"/>
    </location>
</feature>
<gene>
    <name evidence="1" type="ORF">PENTCL1PPCAC_10284</name>
</gene>
<dbReference type="EMBL" id="BTSX01000003">
    <property type="protein sequence ID" value="GMS88109.1"/>
    <property type="molecule type" value="Genomic_DNA"/>
</dbReference>
<sequence>CEVREGESLPILHSQEMVEALDTFRQTNHVTSVFIGIICDQSMLTSAGENGDPIEFDNFIFPPATPCSDKSAFVQSNFRALWLGKVAGMEISSYVCARRYRYLSSPSLLWPSSPSCLFGMFLLDDWCYTFDELPIGECDYEASH</sequence>
<dbReference type="Proteomes" id="UP001432027">
    <property type="component" value="Unassembled WGS sequence"/>
</dbReference>
<reference evidence="1" key="1">
    <citation type="submission" date="2023-10" db="EMBL/GenBank/DDBJ databases">
        <title>Genome assembly of Pristionchus species.</title>
        <authorList>
            <person name="Yoshida K."/>
            <person name="Sommer R.J."/>
        </authorList>
    </citation>
    <scope>NUCLEOTIDE SEQUENCE</scope>
    <source>
        <strain evidence="1">RS0144</strain>
    </source>
</reference>
<name>A0AAV5T3H6_9BILA</name>
<evidence type="ECO:0000313" key="2">
    <source>
        <dbReference type="Proteomes" id="UP001432027"/>
    </source>
</evidence>
<proteinExistence type="predicted"/>
<organism evidence="1 2">
    <name type="scientific">Pristionchus entomophagus</name>
    <dbReference type="NCBI Taxonomy" id="358040"/>
    <lineage>
        <taxon>Eukaryota</taxon>
        <taxon>Metazoa</taxon>
        <taxon>Ecdysozoa</taxon>
        <taxon>Nematoda</taxon>
        <taxon>Chromadorea</taxon>
        <taxon>Rhabditida</taxon>
        <taxon>Rhabditina</taxon>
        <taxon>Diplogasteromorpha</taxon>
        <taxon>Diplogasteroidea</taxon>
        <taxon>Neodiplogasteridae</taxon>
        <taxon>Pristionchus</taxon>
    </lineage>
</organism>
<keyword evidence="2" id="KW-1185">Reference proteome</keyword>
<dbReference type="AlphaFoldDB" id="A0AAV5T3H6"/>
<accession>A0AAV5T3H6</accession>
<protein>
    <submittedName>
        <fullName evidence="1">Uncharacterized protein</fullName>
    </submittedName>
</protein>
<evidence type="ECO:0000313" key="1">
    <source>
        <dbReference type="EMBL" id="GMS88109.1"/>
    </source>
</evidence>
<feature type="non-terminal residue" evidence="1">
    <location>
        <position position="1"/>
    </location>
</feature>